<dbReference type="InterPro" id="IPR036129">
    <property type="entry name" value="Glycerate_kinase_sf"/>
</dbReference>
<dbReference type="EMBL" id="JBEDNQ010000014">
    <property type="protein sequence ID" value="MEQ3554379.1"/>
    <property type="molecule type" value="Genomic_DNA"/>
</dbReference>
<keyword evidence="2 4" id="KW-0808">Transferase</keyword>
<dbReference type="PANTHER" id="PTHR21599">
    <property type="entry name" value="GLYCERATE KINASE"/>
    <property type="match status" value="1"/>
</dbReference>
<organism evidence="5 6">
    <name type="scientific">Pseudonocardia nematodicida</name>
    <dbReference type="NCBI Taxonomy" id="1206997"/>
    <lineage>
        <taxon>Bacteria</taxon>
        <taxon>Bacillati</taxon>
        <taxon>Actinomycetota</taxon>
        <taxon>Actinomycetes</taxon>
        <taxon>Pseudonocardiales</taxon>
        <taxon>Pseudonocardiaceae</taxon>
        <taxon>Pseudonocardia</taxon>
    </lineage>
</organism>
<proteinExistence type="inferred from homology"/>
<reference evidence="5 6" key="1">
    <citation type="submission" date="2024-03" db="EMBL/GenBank/DDBJ databases">
        <title>Draft genome sequence of Pseudonocardia nematodicida JCM 31783.</title>
        <authorList>
            <person name="Butdee W."/>
            <person name="Duangmal K."/>
        </authorList>
    </citation>
    <scope>NUCLEOTIDE SEQUENCE [LARGE SCALE GENOMIC DNA]</scope>
    <source>
        <strain evidence="5 6">JCM 31783</strain>
    </source>
</reference>
<keyword evidence="3 4" id="KW-0418">Kinase</keyword>
<protein>
    <submittedName>
        <fullName evidence="5">Glycerate kinase</fullName>
        <ecNumber evidence="5">2.7.1.31</ecNumber>
    </submittedName>
</protein>
<sequence>MAGTVLLAPDKFKGSMSAPDVAYHLATGIARVSPSATTLQLPVADGGDGFRAAAQAAGYRPVPVSTVGPTGAPVETVYAVSDGVAVVELAEASGLTRLPGGRLEPLRASSYGTGLVVRAALEAGCHTVLLGLGGSACTDGGAGLLEALGARYTLDDGTPWDRRAGVALSRLGEVDLRGVTSAVQGARIVLASDVDNPLLGPSGAAAVYGPQKGADSEQIALLDHGLARWADLVERATGAVWRHQPGAGAAGGVGFGAMAALDARSQSGIDVVLDMVGFDSAIQEVRLVVTGEGALDDQTLRGKAVAGVAARARAASVPVLAVAGRCDLTVDALQAAGIVATHVLSDIESDLQVCLDKPGPLLERIGERIAATWPSR</sequence>
<evidence type="ECO:0000256" key="3">
    <source>
        <dbReference type="ARBA" id="ARBA00022777"/>
    </source>
</evidence>
<accession>A0ABV1KJ44</accession>
<dbReference type="Gene3D" id="3.90.1510.10">
    <property type="entry name" value="Glycerate kinase, domain 2"/>
    <property type="match status" value="1"/>
</dbReference>
<dbReference type="InterPro" id="IPR018197">
    <property type="entry name" value="Glycerate_kinase_RE-like"/>
</dbReference>
<evidence type="ECO:0000256" key="1">
    <source>
        <dbReference type="ARBA" id="ARBA00006284"/>
    </source>
</evidence>
<dbReference type="PANTHER" id="PTHR21599:SF0">
    <property type="entry name" value="GLYCERATE KINASE"/>
    <property type="match status" value="1"/>
</dbReference>
<evidence type="ECO:0000313" key="6">
    <source>
        <dbReference type="Proteomes" id="UP001494902"/>
    </source>
</evidence>
<dbReference type="GO" id="GO:0008887">
    <property type="term" value="F:glycerate kinase activity"/>
    <property type="evidence" value="ECO:0007669"/>
    <property type="project" value="UniProtKB-EC"/>
</dbReference>
<dbReference type="Proteomes" id="UP001494902">
    <property type="component" value="Unassembled WGS sequence"/>
</dbReference>
<evidence type="ECO:0000256" key="2">
    <source>
        <dbReference type="ARBA" id="ARBA00022679"/>
    </source>
</evidence>
<dbReference type="InterPro" id="IPR004381">
    <property type="entry name" value="Glycerate_kinase"/>
</dbReference>
<comment type="caution">
    <text evidence="5">The sequence shown here is derived from an EMBL/GenBank/DDBJ whole genome shotgun (WGS) entry which is preliminary data.</text>
</comment>
<dbReference type="PIRSF" id="PIRSF006078">
    <property type="entry name" value="GlxK"/>
    <property type="match status" value="1"/>
</dbReference>
<evidence type="ECO:0000313" key="5">
    <source>
        <dbReference type="EMBL" id="MEQ3554379.1"/>
    </source>
</evidence>
<dbReference type="Gene3D" id="3.40.50.10350">
    <property type="entry name" value="Glycerate kinase, domain 1"/>
    <property type="match status" value="1"/>
</dbReference>
<comment type="similarity">
    <text evidence="1 4">Belongs to the glycerate kinase type-1 family.</text>
</comment>
<dbReference type="NCBIfam" id="TIGR00045">
    <property type="entry name" value="glycerate kinase"/>
    <property type="match status" value="1"/>
</dbReference>
<gene>
    <name evidence="5" type="ORF">WIS52_28265</name>
</gene>
<dbReference type="InterPro" id="IPR018193">
    <property type="entry name" value="Glyc_kinase_flavodox-like_fold"/>
</dbReference>
<evidence type="ECO:0000256" key="4">
    <source>
        <dbReference type="PIRNR" id="PIRNR006078"/>
    </source>
</evidence>
<dbReference type="Pfam" id="PF02595">
    <property type="entry name" value="Gly_kinase"/>
    <property type="match status" value="1"/>
</dbReference>
<dbReference type="RefSeq" id="WP_349301447.1">
    <property type="nucleotide sequence ID" value="NZ_JBEDNQ010000014.1"/>
</dbReference>
<keyword evidence="6" id="KW-1185">Reference proteome</keyword>
<name>A0ABV1KJ44_9PSEU</name>
<dbReference type="SUPFAM" id="SSF110738">
    <property type="entry name" value="Glycerate kinase I"/>
    <property type="match status" value="1"/>
</dbReference>
<dbReference type="EC" id="2.7.1.31" evidence="5"/>